<dbReference type="EMBL" id="VLLL01000006">
    <property type="protein sequence ID" value="TWJ11880.1"/>
    <property type="molecule type" value="Genomic_DNA"/>
</dbReference>
<comment type="caution">
    <text evidence="3">The sequence shown here is derived from an EMBL/GenBank/DDBJ whole genome shotgun (WGS) entry which is preliminary data.</text>
</comment>
<dbReference type="AlphaFoldDB" id="A0A562V1T0"/>
<feature type="transmembrane region" description="Helical" evidence="2">
    <location>
        <begin position="107"/>
        <end position="131"/>
    </location>
</feature>
<dbReference type="Pfam" id="PF11303">
    <property type="entry name" value="DUF3105"/>
    <property type="match status" value="1"/>
</dbReference>
<accession>A0A562V1T0</accession>
<proteinExistence type="predicted"/>
<keyword evidence="2" id="KW-0472">Membrane</keyword>
<dbReference type="InterPro" id="IPR021454">
    <property type="entry name" value="DUF3105"/>
</dbReference>
<reference evidence="3 4" key="1">
    <citation type="journal article" date="2013" name="Stand. Genomic Sci.">
        <title>Genomic Encyclopedia of Type Strains, Phase I: The one thousand microbial genomes (KMG-I) project.</title>
        <authorList>
            <person name="Kyrpides N.C."/>
            <person name="Woyke T."/>
            <person name="Eisen J.A."/>
            <person name="Garrity G."/>
            <person name="Lilburn T.G."/>
            <person name="Beck B.J."/>
            <person name="Whitman W.B."/>
            <person name="Hugenholtz P."/>
            <person name="Klenk H.P."/>
        </authorList>
    </citation>
    <scope>NUCLEOTIDE SEQUENCE [LARGE SCALE GENOMIC DNA]</scope>
    <source>
        <strain evidence="3 4">DSM 45044</strain>
    </source>
</reference>
<feature type="region of interest" description="Disordered" evidence="1">
    <location>
        <begin position="1"/>
        <end position="103"/>
    </location>
</feature>
<organism evidence="3 4">
    <name type="scientific">Stackebrandtia albiflava</name>
    <dbReference type="NCBI Taxonomy" id="406432"/>
    <lineage>
        <taxon>Bacteria</taxon>
        <taxon>Bacillati</taxon>
        <taxon>Actinomycetota</taxon>
        <taxon>Actinomycetes</taxon>
        <taxon>Glycomycetales</taxon>
        <taxon>Glycomycetaceae</taxon>
        <taxon>Stackebrandtia</taxon>
    </lineage>
</organism>
<keyword evidence="2" id="KW-1133">Transmembrane helix</keyword>
<evidence type="ECO:0000313" key="3">
    <source>
        <dbReference type="EMBL" id="TWJ11880.1"/>
    </source>
</evidence>
<feature type="compositionally biased region" description="Low complexity" evidence="1">
    <location>
        <begin position="25"/>
        <end position="40"/>
    </location>
</feature>
<dbReference type="RefSeq" id="WP_244615817.1">
    <property type="nucleotide sequence ID" value="NZ_BAABIJ010000002.1"/>
</dbReference>
<keyword evidence="2" id="KW-0812">Transmembrane</keyword>
<gene>
    <name evidence="3" type="ORF">LX16_2618</name>
</gene>
<sequence length="304" mass="32198">MAKKKSNQRPGRSGPPKTARTEPKAAATVEDTDADTATADATDETEAADTANAPAEKTDTKPVGAKPKTPRAGAAGSRPGSKAAANRPGGRNPKKGRKPVAAPKKSLPWGMILTVSALVLVVGALIAIPVLTLPEQSVTDPDVTIEGSVDYFEEGADWVTQRDHVEGSVQYALTPPAGGNHNVAWQLCTGVVYDEQIPNEHAVHSLEHGAIWITYQPDLPAEQVERLAGKTTGQDYTFMSPYPDQPAPVILTAWGYQLQLESANDERIDQFIAKYRLTASQEPNATCSRGVTATGTTPVLAPGM</sequence>
<name>A0A562V1T0_9ACTN</name>
<keyword evidence="4" id="KW-1185">Reference proteome</keyword>
<protein>
    <submittedName>
        <fullName evidence="3">Uncharacterized protein DUF3105</fullName>
    </submittedName>
</protein>
<evidence type="ECO:0000313" key="4">
    <source>
        <dbReference type="Proteomes" id="UP000321617"/>
    </source>
</evidence>
<dbReference type="Proteomes" id="UP000321617">
    <property type="component" value="Unassembled WGS sequence"/>
</dbReference>
<evidence type="ECO:0000256" key="2">
    <source>
        <dbReference type="SAM" id="Phobius"/>
    </source>
</evidence>
<evidence type="ECO:0000256" key="1">
    <source>
        <dbReference type="SAM" id="MobiDB-lite"/>
    </source>
</evidence>